<reference evidence="1 2" key="1">
    <citation type="submission" date="2019-06" db="EMBL/GenBank/DDBJ databases">
        <title>Genome Sequence of the Brown Rot Fungal Pathogen Monilinia fructicola.</title>
        <authorList>
            <person name="De Miccolis Angelini R.M."/>
            <person name="Landi L."/>
            <person name="Abate D."/>
            <person name="Pollastro S."/>
            <person name="Romanazzi G."/>
            <person name="Faretra F."/>
        </authorList>
    </citation>
    <scope>NUCLEOTIDE SEQUENCE [LARGE SCALE GENOMIC DNA]</scope>
    <source>
        <strain evidence="1 2">Mfrc123</strain>
    </source>
</reference>
<keyword evidence="2" id="KW-1185">Reference proteome</keyword>
<accession>A0A5M9JTA6</accession>
<dbReference type="AlphaFoldDB" id="A0A5M9JTA6"/>
<proteinExistence type="predicted"/>
<evidence type="ECO:0000313" key="1">
    <source>
        <dbReference type="EMBL" id="KAA8570125.1"/>
    </source>
</evidence>
<evidence type="ECO:0000313" key="2">
    <source>
        <dbReference type="Proteomes" id="UP000322873"/>
    </source>
</evidence>
<comment type="caution">
    <text evidence="1">The sequence shown here is derived from an EMBL/GenBank/DDBJ whole genome shotgun (WGS) entry which is preliminary data.</text>
</comment>
<name>A0A5M9JTA6_MONFR</name>
<dbReference type="EMBL" id="VICG01000007">
    <property type="protein sequence ID" value="KAA8570125.1"/>
    <property type="molecule type" value="Genomic_DNA"/>
</dbReference>
<organism evidence="1 2">
    <name type="scientific">Monilinia fructicola</name>
    <name type="common">Brown rot fungus</name>
    <name type="synonym">Ciboria fructicola</name>
    <dbReference type="NCBI Taxonomy" id="38448"/>
    <lineage>
        <taxon>Eukaryota</taxon>
        <taxon>Fungi</taxon>
        <taxon>Dikarya</taxon>
        <taxon>Ascomycota</taxon>
        <taxon>Pezizomycotina</taxon>
        <taxon>Leotiomycetes</taxon>
        <taxon>Helotiales</taxon>
        <taxon>Sclerotiniaceae</taxon>
        <taxon>Monilinia</taxon>
    </lineage>
</organism>
<gene>
    <name evidence="1" type="ORF">EYC84_002456</name>
</gene>
<protein>
    <submittedName>
        <fullName evidence="1">Uncharacterized protein</fullName>
    </submittedName>
</protein>
<sequence>MDDSSWVIEILININAGYVISTLPPPGANRSKIKKTCSSCPSSIATSSIIQFPVPIFQLVYMHVHV</sequence>
<dbReference type="Proteomes" id="UP000322873">
    <property type="component" value="Unassembled WGS sequence"/>
</dbReference>